<name>A0A6C0LZH9_9ZZZZ</name>
<reference evidence="1" key="1">
    <citation type="journal article" date="2020" name="Nature">
        <title>Giant virus diversity and host interactions through global metagenomics.</title>
        <authorList>
            <person name="Schulz F."/>
            <person name="Roux S."/>
            <person name="Paez-Espino D."/>
            <person name="Jungbluth S."/>
            <person name="Walsh D.A."/>
            <person name="Denef V.J."/>
            <person name="McMahon K.D."/>
            <person name="Konstantinidis K.T."/>
            <person name="Eloe-Fadrosh E.A."/>
            <person name="Kyrpides N.C."/>
            <person name="Woyke T."/>
        </authorList>
    </citation>
    <scope>NUCLEOTIDE SEQUENCE</scope>
    <source>
        <strain evidence="1">GVMAG-S-1029409-49</strain>
    </source>
</reference>
<sequence length="138" mass="15244">MSHARDQRYTLYADMNNAGLYTTAQRSIDGARFRVKPNINVRKLYLHNSGGKTINATISLSSGGEIPISANDTKYTLLSGEQVALAVNPNGSTMQYIWITDTTNTRLLGSVHPIRPGVVDMAIREGETNWFVVDFVQP</sequence>
<accession>A0A6C0LZH9</accession>
<dbReference type="AlphaFoldDB" id="A0A6C0LZH9"/>
<proteinExistence type="predicted"/>
<evidence type="ECO:0000313" key="1">
    <source>
        <dbReference type="EMBL" id="QHU35693.1"/>
    </source>
</evidence>
<protein>
    <submittedName>
        <fullName evidence="1">Uncharacterized protein</fullName>
    </submittedName>
</protein>
<organism evidence="1">
    <name type="scientific">viral metagenome</name>
    <dbReference type="NCBI Taxonomy" id="1070528"/>
    <lineage>
        <taxon>unclassified sequences</taxon>
        <taxon>metagenomes</taxon>
        <taxon>organismal metagenomes</taxon>
    </lineage>
</organism>
<dbReference type="EMBL" id="MN740610">
    <property type="protein sequence ID" value="QHU35693.1"/>
    <property type="molecule type" value="Genomic_DNA"/>
</dbReference>